<evidence type="ECO:0000313" key="1">
    <source>
        <dbReference type="EMBL" id="KAI3370753.1"/>
    </source>
</evidence>
<dbReference type="Proteomes" id="UP000831701">
    <property type="component" value="Chromosome 6"/>
</dbReference>
<keyword evidence="2" id="KW-1185">Reference proteome</keyword>
<reference evidence="1" key="1">
    <citation type="submission" date="2022-04" db="EMBL/GenBank/DDBJ databases">
        <title>Jade perch genome.</title>
        <authorList>
            <person name="Chao B."/>
        </authorList>
    </citation>
    <scope>NUCLEOTIDE SEQUENCE</scope>
    <source>
        <strain evidence="1">CB-2022</strain>
    </source>
</reference>
<protein>
    <submittedName>
        <fullName evidence="1">Uncharacterized protein</fullName>
    </submittedName>
</protein>
<gene>
    <name evidence="1" type="ORF">L3Q82_007297</name>
</gene>
<dbReference type="EMBL" id="CM041536">
    <property type="protein sequence ID" value="KAI3370753.1"/>
    <property type="molecule type" value="Genomic_DNA"/>
</dbReference>
<name>A0ACB8WTI9_9TELE</name>
<accession>A0ACB8WTI9</accession>
<sequence length="1727" mass="193346">MNGSAGSAAGSASCRFAHYFVVCGVDTETGLEPDDGAGEGFEQSPIRRSFKSKVLVHYPENTDRNPFNKHAVNMLCMPRGLSFCTQADRLDPQFHSFTMSFDDGTRSYGFVHTFYEEVTSAQIITAMQTLYQMHHVEHHSASLASSPSSSSSSASSPSTSSMDSLVSSLDESDAESLASCLGCAGSFDPARDTLYVSKALCLLTPLPFLQAARQFLSQLHQAVTSQTAPPLPLESYIHNILYEVPLPPPGRSLRFHGVQGPIMCQRPGPGELPLGEYPLGEAFSLLGVDNMVQLLTCALLETQVLICSHDYQRLMTVAESITTLLFPFQWQHIYLPIVSAPLHHLLDAPMPFLMGIQRREGAQRTSLHLPHEANLCFVDIDNCFVEAPEDLPVFPDQAELIQELSEVLLRSGLPPQGGTITKPANTSSRLSSLVLEDLMEDRRNGNLGGEELAVLERLQALARRCGGGKTSDGGKTLGHVFEEEEEELKAAKLNIQLREVFAGRFAAMFGRYEDFVIHSTLDLDSWLSNREGTFSFDKGSFLSVQPATHLHFLSRFLETSMFSSFVDGKVISRWADREPLQQLFDSRLERERLYDTDEDSDTPNCRYRKCTSLFESAQAIERRLLKADHTAIHPHLLDMKIGQGRHQPGYFPRLQADVLAQGQNTNKWSSRVTASRRTDPKRSAVTEHSGVDSEHRPKHTFVRRNLRQSKLLDSSPEAFTQTHREFVDGLLSECRLKTKRMLMERMGKESVELGQGEANITGLQENTLIHGLCDLLERTWGHGLQLKQGKSALWSHLLHYQAAQGKTETPAESPGSNCSDQRTFDDVTLLLKGSLTQDMRFIQAMSEGLSEVGQARAWIYLALEKKMLSQHLKELLMNQELLRKVRKMAWKESTQVQYKNLMQLYKPHAFLLCEEEREQFLFHLLSLNTVDYLCFTRVFTSISIPYRVVIIPMKKLSIAMATVNPWVCVSGELGDSGVRQLSKNTQEIFFQCKNLGRLSTLQLGQENSGLLAKCLIDSVMVYNEITGHTYKFPCGRWLGKGVGDGSLERVLIGQLVSPGGEEDAGRWSGTPPELASPSQSMRMVLGSLGSRSRLLSVEVQEDMREAANNLVKHFHKPEQERGNLTVLLCGEGGLVLSLEKFLLHGLKSNRLFQRNVFVWDFVERAVVSMETADQMGDLHGSTLTKGPPCDSLCHYVNAINSSPRNIGKEGKFQLFVCLGIRDRLLSQWLPLLAECPLTARTYEEGALLRDRAAVQSLSRILHTLNEFTITLETALMFGFHKPKMYRSLDGCCICRAKSSSSRFTDSKRYEKDFRSCFGLSETRSGEICNACVLLVKRWKKLPVGTKKNWNHVVDARGGPSLKITSRPKKIKSISKKVRPSQISRLQKELKRNNSDAHSTTSSASPAQSPSYSNLSDDGSDTELSPGSSRSPVFSFLDLTYWKRQKVCCGIIYKGRFGEVLIDPHLFKPCCRKKQRQQQQQEEEEEEEEDEEEEEEEVEVEVEEAQADEVVGGQKSQAEEGANEMPTCEENSEPIQLHVTVTTPPSRSGVVVVEEGWMLSMVNSEDVNAIIQAQRHMLDRFEKTNEMLINFNGLSNVRLQQMNERFLLHTRTLVEMKKDLDSVFRRIRTLKGKIAKQYPEAFSNIHESPMLEDDDDEFDPVLPIVATTVTTATSEQSTESCDTSPDVISPTVSRCSEDLSQEPPDTPTSDVLETAVLRDEGPDSVPAE</sequence>
<comment type="caution">
    <text evidence="1">The sequence shown here is derived from an EMBL/GenBank/DDBJ whole genome shotgun (WGS) entry which is preliminary data.</text>
</comment>
<evidence type="ECO:0000313" key="2">
    <source>
        <dbReference type="Proteomes" id="UP000831701"/>
    </source>
</evidence>
<organism evidence="1 2">
    <name type="scientific">Scortum barcoo</name>
    <name type="common">barcoo grunter</name>
    <dbReference type="NCBI Taxonomy" id="214431"/>
    <lineage>
        <taxon>Eukaryota</taxon>
        <taxon>Metazoa</taxon>
        <taxon>Chordata</taxon>
        <taxon>Craniata</taxon>
        <taxon>Vertebrata</taxon>
        <taxon>Euteleostomi</taxon>
        <taxon>Actinopterygii</taxon>
        <taxon>Neopterygii</taxon>
        <taxon>Teleostei</taxon>
        <taxon>Neoteleostei</taxon>
        <taxon>Acanthomorphata</taxon>
        <taxon>Eupercaria</taxon>
        <taxon>Centrarchiformes</taxon>
        <taxon>Terapontoidei</taxon>
        <taxon>Terapontidae</taxon>
        <taxon>Scortum</taxon>
    </lineage>
</organism>
<proteinExistence type="predicted"/>